<reference evidence="2" key="1">
    <citation type="submission" date="2023-03" db="EMBL/GenBank/DDBJ databases">
        <title>Massive genome expansion in bonnet fungi (Mycena s.s.) driven by repeated elements and novel gene families across ecological guilds.</title>
        <authorList>
            <consortium name="Lawrence Berkeley National Laboratory"/>
            <person name="Harder C.B."/>
            <person name="Miyauchi S."/>
            <person name="Viragh M."/>
            <person name="Kuo A."/>
            <person name="Thoen E."/>
            <person name="Andreopoulos B."/>
            <person name="Lu D."/>
            <person name="Skrede I."/>
            <person name="Drula E."/>
            <person name="Henrissat B."/>
            <person name="Morin E."/>
            <person name="Kohler A."/>
            <person name="Barry K."/>
            <person name="LaButti K."/>
            <person name="Morin E."/>
            <person name="Salamov A."/>
            <person name="Lipzen A."/>
            <person name="Mereny Z."/>
            <person name="Hegedus B."/>
            <person name="Baldrian P."/>
            <person name="Stursova M."/>
            <person name="Weitz H."/>
            <person name="Taylor A."/>
            <person name="Grigoriev I.V."/>
            <person name="Nagy L.G."/>
            <person name="Martin F."/>
            <person name="Kauserud H."/>
        </authorList>
    </citation>
    <scope>NUCLEOTIDE SEQUENCE</scope>
    <source>
        <strain evidence="2">CBHHK188m</strain>
    </source>
</reference>
<evidence type="ECO:0000313" key="3">
    <source>
        <dbReference type="Proteomes" id="UP001215280"/>
    </source>
</evidence>
<feature type="region of interest" description="Disordered" evidence="1">
    <location>
        <begin position="190"/>
        <end position="227"/>
    </location>
</feature>
<protein>
    <submittedName>
        <fullName evidence="2">Uncharacterized protein</fullName>
    </submittedName>
</protein>
<evidence type="ECO:0000256" key="1">
    <source>
        <dbReference type="SAM" id="MobiDB-lite"/>
    </source>
</evidence>
<dbReference type="Proteomes" id="UP001215280">
    <property type="component" value="Unassembled WGS sequence"/>
</dbReference>
<dbReference type="EMBL" id="JARJLG010000025">
    <property type="protein sequence ID" value="KAJ7769645.1"/>
    <property type="molecule type" value="Genomic_DNA"/>
</dbReference>
<organism evidence="2 3">
    <name type="scientific">Mycena maculata</name>
    <dbReference type="NCBI Taxonomy" id="230809"/>
    <lineage>
        <taxon>Eukaryota</taxon>
        <taxon>Fungi</taxon>
        <taxon>Dikarya</taxon>
        <taxon>Basidiomycota</taxon>
        <taxon>Agaricomycotina</taxon>
        <taxon>Agaricomycetes</taxon>
        <taxon>Agaricomycetidae</taxon>
        <taxon>Agaricales</taxon>
        <taxon>Marasmiineae</taxon>
        <taxon>Mycenaceae</taxon>
        <taxon>Mycena</taxon>
    </lineage>
</organism>
<gene>
    <name evidence="2" type="ORF">DFH07DRAFT_954239</name>
</gene>
<sequence>MPLVNARGGRNVHPRSGAHVGFPEGLPLYYYYVHKRAASVPPTLPREENLCATDDAALGSGGALIARVRAAPSPSLLAVVDDTADVQDLPLYYANKDSTPPMPFAPAARATAVSPRRPRHRRAGLAAALTTVLVTNAKTPPRSPTNSADLLARRSRSATPASTQRRSHVSTVFFFFFFLSAVLSPPPPRAIHDHSPVRQRQRGAAVTPPHHHRTRRSLPHGSSLHSCARSAGANSRLAQRALLHMGIFDHCDALGLDCFGTRGSRKGQLLCLYSLI</sequence>
<evidence type="ECO:0000313" key="2">
    <source>
        <dbReference type="EMBL" id="KAJ7769645.1"/>
    </source>
</evidence>
<dbReference type="AlphaFoldDB" id="A0AAD7JT22"/>
<feature type="region of interest" description="Disordered" evidence="1">
    <location>
        <begin position="136"/>
        <end position="163"/>
    </location>
</feature>
<feature type="compositionally biased region" description="Basic residues" evidence="1">
    <location>
        <begin position="209"/>
        <end position="218"/>
    </location>
</feature>
<proteinExistence type="predicted"/>
<comment type="caution">
    <text evidence="2">The sequence shown here is derived from an EMBL/GenBank/DDBJ whole genome shotgun (WGS) entry which is preliminary data.</text>
</comment>
<keyword evidence="3" id="KW-1185">Reference proteome</keyword>
<name>A0AAD7JT22_9AGAR</name>
<accession>A0AAD7JT22</accession>